<reference evidence="2 3" key="1">
    <citation type="submission" date="2016-09" db="EMBL/GenBank/DDBJ databases">
        <authorList>
            <person name="Capua I."/>
            <person name="De Benedictis P."/>
            <person name="Joannis T."/>
            <person name="Lombin L.H."/>
            <person name="Cattoli G."/>
        </authorList>
    </citation>
    <scope>NUCLEOTIDE SEQUENCE [LARGE SCALE GENOMIC DNA]</scope>
    <source>
        <strain evidence="2 3">A7P-90m</strain>
    </source>
</reference>
<dbReference type="Proteomes" id="UP000199452">
    <property type="component" value="Unassembled WGS sequence"/>
</dbReference>
<dbReference type="SUPFAM" id="SSF158446">
    <property type="entry name" value="IVS-encoded protein-like"/>
    <property type="match status" value="1"/>
</dbReference>
<dbReference type="AlphaFoldDB" id="A0A1G6PW19"/>
<dbReference type="OrthoDB" id="9811959at2"/>
<keyword evidence="3" id="KW-1185">Reference proteome</keyword>
<evidence type="ECO:0000259" key="1">
    <source>
        <dbReference type="Pfam" id="PF22296"/>
    </source>
</evidence>
<dbReference type="CDD" id="cd16376">
    <property type="entry name" value="Avd_like"/>
    <property type="match status" value="1"/>
</dbReference>
<gene>
    <name evidence="2" type="ORF">SAMN05216323_105529</name>
</gene>
<evidence type="ECO:0000313" key="3">
    <source>
        <dbReference type="Proteomes" id="UP000199452"/>
    </source>
</evidence>
<sequence length="113" mass="13431">MALYYELQVFKDVYTLVQKVFLYTQEFPREYKYTLGQDMKRDAIQLVRSIYRANKAQDKVVYLEAFLDDFELLKFEIRLCVDMKILAVKKQAELSGLMDSIGKQITGWRNANR</sequence>
<dbReference type="InterPro" id="IPR055360">
    <property type="entry name" value="bAvd"/>
</dbReference>
<name>A0A1G6PW19_9BACT</name>
<proteinExistence type="predicted"/>
<dbReference type="RefSeq" id="WP_092439741.1">
    <property type="nucleotide sequence ID" value="NZ_FMYP01000055.1"/>
</dbReference>
<dbReference type="Pfam" id="PF22296">
    <property type="entry name" value="bAvd"/>
    <property type="match status" value="1"/>
</dbReference>
<protein>
    <submittedName>
        <fullName evidence="2">23S rRNA-intervening sequence protein</fullName>
    </submittedName>
</protein>
<dbReference type="EMBL" id="FMYP01000055">
    <property type="protein sequence ID" value="SDC84382.1"/>
    <property type="molecule type" value="Genomic_DNA"/>
</dbReference>
<dbReference type="STRING" id="1640674.SAMN05216323_105529"/>
<dbReference type="Gene3D" id="1.20.1440.60">
    <property type="entry name" value="23S rRNA-intervening sequence"/>
    <property type="match status" value="1"/>
</dbReference>
<dbReference type="InterPro" id="IPR036583">
    <property type="entry name" value="23S_rRNA_IVS_sf"/>
</dbReference>
<accession>A0A1G6PW19</accession>
<organism evidence="2 3">
    <name type="scientific">Williamwhitmania taraxaci</name>
    <dbReference type="NCBI Taxonomy" id="1640674"/>
    <lineage>
        <taxon>Bacteria</taxon>
        <taxon>Pseudomonadati</taxon>
        <taxon>Bacteroidota</taxon>
        <taxon>Bacteroidia</taxon>
        <taxon>Bacteroidales</taxon>
        <taxon>Williamwhitmaniaceae</taxon>
        <taxon>Williamwhitmania</taxon>
    </lineage>
</organism>
<feature type="domain" description="bAvd-like" evidence="1">
    <location>
        <begin position="12"/>
        <end position="110"/>
    </location>
</feature>
<evidence type="ECO:0000313" key="2">
    <source>
        <dbReference type="EMBL" id="SDC84382.1"/>
    </source>
</evidence>